<feature type="domain" description="HTH lysR-type" evidence="5">
    <location>
        <begin position="4"/>
        <end position="61"/>
    </location>
</feature>
<dbReference type="Pfam" id="PF00126">
    <property type="entry name" value="HTH_1"/>
    <property type="match status" value="1"/>
</dbReference>
<keyword evidence="3" id="KW-0238">DNA-binding</keyword>
<evidence type="ECO:0000256" key="4">
    <source>
        <dbReference type="ARBA" id="ARBA00023163"/>
    </source>
</evidence>
<evidence type="ECO:0000259" key="5">
    <source>
        <dbReference type="PROSITE" id="PS50931"/>
    </source>
</evidence>
<evidence type="ECO:0000256" key="1">
    <source>
        <dbReference type="ARBA" id="ARBA00009437"/>
    </source>
</evidence>
<proteinExistence type="inferred from homology"/>
<evidence type="ECO:0000256" key="3">
    <source>
        <dbReference type="ARBA" id="ARBA00023125"/>
    </source>
</evidence>
<evidence type="ECO:0000313" key="6">
    <source>
        <dbReference type="EMBL" id="QJQ02008.1"/>
    </source>
</evidence>
<dbReference type="GO" id="GO:0003700">
    <property type="term" value="F:DNA-binding transcription factor activity"/>
    <property type="evidence" value="ECO:0007669"/>
    <property type="project" value="InterPro"/>
</dbReference>
<dbReference type="InterPro" id="IPR005119">
    <property type="entry name" value="LysR_subst-bd"/>
</dbReference>
<keyword evidence="4" id="KW-0804">Transcription</keyword>
<dbReference type="PANTHER" id="PTHR30537">
    <property type="entry name" value="HTH-TYPE TRANSCRIPTIONAL REGULATOR"/>
    <property type="match status" value="1"/>
</dbReference>
<dbReference type="SUPFAM" id="SSF46785">
    <property type="entry name" value="Winged helix' DNA-binding domain"/>
    <property type="match status" value="1"/>
</dbReference>
<dbReference type="InterPro" id="IPR036388">
    <property type="entry name" value="WH-like_DNA-bd_sf"/>
</dbReference>
<dbReference type="Gene3D" id="3.40.190.10">
    <property type="entry name" value="Periplasmic binding protein-like II"/>
    <property type="match status" value="2"/>
</dbReference>
<dbReference type="EMBL" id="CP008956">
    <property type="protein sequence ID" value="QJQ02008.1"/>
    <property type="molecule type" value="Genomic_DNA"/>
</dbReference>
<dbReference type="Pfam" id="PF03466">
    <property type="entry name" value="LysR_substrate"/>
    <property type="match status" value="1"/>
</dbReference>
<reference evidence="6 7" key="1">
    <citation type="journal article" date="2012" name="J. Bacteriol.">
        <title>Genome sequence of the pathogenic Herbaspirillum seropedicae strain Os34, isolated from rice roots.</title>
        <authorList>
            <person name="Ye W."/>
            <person name="Ye S."/>
            <person name="Liu J."/>
            <person name="Chang S."/>
            <person name="Chen M."/>
            <person name="Zhu B."/>
            <person name="Guo L."/>
            <person name="An Q."/>
        </authorList>
    </citation>
    <scope>NUCLEOTIDE SEQUENCE [LARGE SCALE GENOMIC DNA]</scope>
    <source>
        <strain evidence="6 7">Os34</strain>
    </source>
</reference>
<dbReference type="InterPro" id="IPR000847">
    <property type="entry name" value="LysR_HTH_N"/>
</dbReference>
<dbReference type="AlphaFoldDB" id="A0A6M3ZTU5"/>
<keyword evidence="2" id="KW-0805">Transcription regulation</keyword>
<evidence type="ECO:0000313" key="7">
    <source>
        <dbReference type="Proteomes" id="UP000501648"/>
    </source>
</evidence>
<gene>
    <name evidence="6" type="ORF">C798_17750</name>
</gene>
<dbReference type="InterPro" id="IPR036390">
    <property type="entry name" value="WH_DNA-bd_sf"/>
</dbReference>
<dbReference type="SUPFAM" id="SSF53850">
    <property type="entry name" value="Periplasmic binding protein-like II"/>
    <property type="match status" value="1"/>
</dbReference>
<dbReference type="GO" id="GO:0006351">
    <property type="term" value="P:DNA-templated transcription"/>
    <property type="evidence" value="ECO:0007669"/>
    <property type="project" value="TreeGrafter"/>
</dbReference>
<comment type="similarity">
    <text evidence="1">Belongs to the LysR transcriptional regulatory family.</text>
</comment>
<name>A0A6M3ZTU5_9BURK</name>
<dbReference type="PANTHER" id="PTHR30537:SF74">
    <property type="entry name" value="HTH-TYPE TRANSCRIPTIONAL REGULATOR TRPI"/>
    <property type="match status" value="1"/>
</dbReference>
<evidence type="ECO:0000256" key="2">
    <source>
        <dbReference type="ARBA" id="ARBA00023015"/>
    </source>
</evidence>
<dbReference type="RefSeq" id="WP_017451611.1">
    <property type="nucleotide sequence ID" value="NZ_CP008956.1"/>
</dbReference>
<dbReference type="Gene3D" id="1.10.10.10">
    <property type="entry name" value="Winged helix-like DNA-binding domain superfamily/Winged helix DNA-binding domain"/>
    <property type="match status" value="1"/>
</dbReference>
<organism evidence="6 7">
    <name type="scientific">Herbaspirillum rubrisubalbicans Os34</name>
    <dbReference type="NCBI Taxonomy" id="1235827"/>
    <lineage>
        <taxon>Bacteria</taxon>
        <taxon>Pseudomonadati</taxon>
        <taxon>Pseudomonadota</taxon>
        <taxon>Betaproteobacteria</taxon>
        <taxon>Burkholderiales</taxon>
        <taxon>Oxalobacteraceae</taxon>
        <taxon>Herbaspirillum</taxon>
    </lineage>
</organism>
<sequence>MKLPPLTTIRVFDATARHLSVKLAAEELHVTPGAVTQQIKKLEAFLGQGLFERRARGLSLTAQGRDYQLACEEALTVLGRATDKLMTVHQRVILVSCTAGFAAQWLVPRLQNFMRDAGAIDVHVSTTNRKVDLVNESIDFAVRHGLGNYPGLKSKVLLADDLIPVCSPRLIAPRRSARLEGITDDLLLHDEHRDDWRLWCEAAAIPHLKCNAGIVFVNSNAVIEAALSGRGYALVRPALVQSELASGQLLAVKAPKLRTPLAYHLVYRPETLIDPVSRKFFHWILAQTQGDTSLDQ</sequence>
<dbReference type="CDD" id="cd08432">
    <property type="entry name" value="PBP2_GcdR_TrpI_HvrB_AmpR_like"/>
    <property type="match status" value="1"/>
</dbReference>
<dbReference type="Proteomes" id="UP000501648">
    <property type="component" value="Chromosome"/>
</dbReference>
<dbReference type="InterPro" id="IPR058163">
    <property type="entry name" value="LysR-type_TF_proteobact-type"/>
</dbReference>
<protein>
    <submittedName>
        <fullName evidence="6">LysR family transcriptional regulator</fullName>
    </submittedName>
</protein>
<accession>A0A6M3ZTU5</accession>
<dbReference type="PROSITE" id="PS50931">
    <property type="entry name" value="HTH_LYSR"/>
    <property type="match status" value="1"/>
</dbReference>
<dbReference type="GO" id="GO:0043565">
    <property type="term" value="F:sequence-specific DNA binding"/>
    <property type="evidence" value="ECO:0007669"/>
    <property type="project" value="TreeGrafter"/>
</dbReference>
<dbReference type="PRINTS" id="PR00039">
    <property type="entry name" value="HTHLYSR"/>
</dbReference>